<comment type="caution">
    <text evidence="1">The sequence shown here is derived from an EMBL/GenBank/DDBJ whole genome shotgun (WGS) entry which is preliminary data.</text>
</comment>
<protein>
    <submittedName>
        <fullName evidence="1">DUF3175 domain-containing protein</fullName>
    </submittedName>
</protein>
<dbReference type="EMBL" id="JAMXQS010000009">
    <property type="protein sequence ID" value="MCO6051927.1"/>
    <property type="molecule type" value="Genomic_DNA"/>
</dbReference>
<dbReference type="InterPro" id="IPR021513">
    <property type="entry name" value="Phage_RSL1_Orf186"/>
</dbReference>
<dbReference type="Proteomes" id="UP001205906">
    <property type="component" value="Unassembled WGS sequence"/>
</dbReference>
<dbReference type="RefSeq" id="WP_252821954.1">
    <property type="nucleotide sequence ID" value="NZ_JAMXQS010000009.1"/>
</dbReference>
<evidence type="ECO:0000313" key="1">
    <source>
        <dbReference type="EMBL" id="MCO6051927.1"/>
    </source>
</evidence>
<name>A0ABT1CAT2_9HYPH</name>
<organism evidence="1 2">
    <name type="scientific">Mesorhizobium liriopis</name>
    <dbReference type="NCBI Taxonomy" id="2953882"/>
    <lineage>
        <taxon>Bacteria</taxon>
        <taxon>Pseudomonadati</taxon>
        <taxon>Pseudomonadota</taxon>
        <taxon>Alphaproteobacteria</taxon>
        <taxon>Hyphomicrobiales</taxon>
        <taxon>Phyllobacteriaceae</taxon>
        <taxon>Mesorhizobium</taxon>
    </lineage>
</organism>
<proteinExistence type="predicted"/>
<accession>A0ABT1CAT2</accession>
<keyword evidence="2" id="KW-1185">Reference proteome</keyword>
<sequence>MAEKEKWSADVSEHSDAMDLEDHIFESHDPKEIAKSLKASAEHSHRRKAEPFQSAMSMLNFYINRAGKNLPAKQKSVLEDAKDELRGLFGRPRQDD</sequence>
<gene>
    <name evidence="1" type="ORF">NGM99_19245</name>
</gene>
<reference evidence="1 2" key="1">
    <citation type="submission" date="2022-06" db="EMBL/GenBank/DDBJ databases">
        <title>Mesorhizobium sp. strain RP14 Genome sequencing and assembly.</title>
        <authorList>
            <person name="Kim I."/>
        </authorList>
    </citation>
    <scope>NUCLEOTIDE SEQUENCE [LARGE SCALE GENOMIC DNA]</scope>
    <source>
        <strain evidence="2">RP14(2022)</strain>
    </source>
</reference>
<dbReference type="Pfam" id="PF11373">
    <property type="entry name" value="DUF3175"/>
    <property type="match status" value="1"/>
</dbReference>
<evidence type="ECO:0000313" key="2">
    <source>
        <dbReference type="Proteomes" id="UP001205906"/>
    </source>
</evidence>